<reference evidence="1 2" key="1">
    <citation type="submission" date="2020-01" db="EMBL/GenBank/DDBJ databases">
        <title>Spongiivirga citrea KCTC 32990T.</title>
        <authorList>
            <person name="Wang G."/>
        </authorList>
    </citation>
    <scope>NUCLEOTIDE SEQUENCE [LARGE SCALE GENOMIC DNA]</scope>
    <source>
        <strain evidence="1 2">KCTC 32990</strain>
    </source>
</reference>
<proteinExistence type="predicted"/>
<sequence>MKYTIFSVLVISILAGCNSKHNQNESLPAPLVDGKYDDYIALGIEPITISEGVDLYTYQNEHYVWICYTMPEGSYGTLDMHIETEKVGDSLNLHVSGQNGEWYLNAPGTAPDSPESDRWWNMNGWNSNVVWPNGMDRNGEDFRYRFKLTRARELQLSKARFGKGNWNLKMKIGSIKRKDGSYDKFEFPNDGSFFIIEAF</sequence>
<accession>A0A6M0CGH2</accession>
<protein>
    <recommendedName>
        <fullName evidence="3">Lipoprotein</fullName>
    </recommendedName>
</protein>
<dbReference type="RefSeq" id="WP_164029834.1">
    <property type="nucleotide sequence ID" value="NZ_JAABOQ010000002.1"/>
</dbReference>
<evidence type="ECO:0000313" key="1">
    <source>
        <dbReference type="EMBL" id="NER16562.1"/>
    </source>
</evidence>
<dbReference type="AlphaFoldDB" id="A0A6M0CGH2"/>
<dbReference type="Proteomes" id="UP000474296">
    <property type="component" value="Unassembled WGS sequence"/>
</dbReference>
<gene>
    <name evidence="1" type="ORF">GWK10_05035</name>
</gene>
<keyword evidence="2" id="KW-1185">Reference proteome</keyword>
<evidence type="ECO:0000313" key="2">
    <source>
        <dbReference type="Proteomes" id="UP000474296"/>
    </source>
</evidence>
<organism evidence="1 2">
    <name type="scientific">Spongiivirga citrea</name>
    <dbReference type="NCBI Taxonomy" id="1481457"/>
    <lineage>
        <taxon>Bacteria</taxon>
        <taxon>Pseudomonadati</taxon>
        <taxon>Bacteroidota</taxon>
        <taxon>Flavobacteriia</taxon>
        <taxon>Flavobacteriales</taxon>
        <taxon>Flavobacteriaceae</taxon>
        <taxon>Spongiivirga</taxon>
    </lineage>
</organism>
<name>A0A6M0CGH2_9FLAO</name>
<dbReference type="PROSITE" id="PS51257">
    <property type="entry name" value="PROKAR_LIPOPROTEIN"/>
    <property type="match status" value="1"/>
</dbReference>
<dbReference type="EMBL" id="JAABOQ010000002">
    <property type="protein sequence ID" value="NER16562.1"/>
    <property type="molecule type" value="Genomic_DNA"/>
</dbReference>
<comment type="caution">
    <text evidence="1">The sequence shown here is derived from an EMBL/GenBank/DDBJ whole genome shotgun (WGS) entry which is preliminary data.</text>
</comment>
<evidence type="ECO:0008006" key="3">
    <source>
        <dbReference type="Google" id="ProtNLM"/>
    </source>
</evidence>